<dbReference type="OrthoDB" id="546070at2759"/>
<proteinExistence type="predicted"/>
<protein>
    <recommendedName>
        <fullName evidence="2">Nephrocystin 3-like N-terminal domain-containing protein</fullName>
    </recommendedName>
</protein>
<keyword evidence="4" id="KW-1185">Reference proteome</keyword>
<sequence>MLDAGVGACSGGTIVVMDPKGDAEETSPTWRAWCMYEWARTLDVYGTDGLHLPRLRPEGRAQLFAGIAIEGSKTKDPKDKERIIAAVLQQYGSTAKFNAILKLQLLLEPLRYKVDQERLMGQAEALGTQWRLEPVDEWLAAGAGGERALVISAGAGEGKSTIAAALVKHRPQAITAHHFLKYNDQRRLEPIRIIKSLAAQLAER</sequence>
<reference evidence="3" key="1">
    <citation type="journal article" date="2020" name="bioRxiv">
        <title>Comparative genomics of Chlamydomonas.</title>
        <authorList>
            <person name="Craig R.J."/>
            <person name="Hasan A.R."/>
            <person name="Ness R.W."/>
            <person name="Keightley P.D."/>
        </authorList>
    </citation>
    <scope>NUCLEOTIDE SEQUENCE</scope>
    <source>
        <strain evidence="3">CCAP 11/70</strain>
    </source>
</reference>
<dbReference type="AlphaFoldDB" id="A0A835XV80"/>
<feature type="domain" description="Nephrocystin 3-like N-terminal" evidence="2">
    <location>
        <begin position="135"/>
        <end position="203"/>
    </location>
</feature>
<evidence type="ECO:0000313" key="3">
    <source>
        <dbReference type="EMBL" id="KAG2489653.1"/>
    </source>
</evidence>
<organism evidence="3 4">
    <name type="scientific">Edaphochlamys debaryana</name>
    <dbReference type="NCBI Taxonomy" id="47281"/>
    <lineage>
        <taxon>Eukaryota</taxon>
        <taxon>Viridiplantae</taxon>
        <taxon>Chlorophyta</taxon>
        <taxon>core chlorophytes</taxon>
        <taxon>Chlorophyceae</taxon>
        <taxon>CS clade</taxon>
        <taxon>Chlamydomonadales</taxon>
        <taxon>Chlamydomonadales incertae sedis</taxon>
        <taxon>Edaphochlamys</taxon>
    </lineage>
</organism>
<comment type="caution">
    <text evidence="3">The sequence shown here is derived from an EMBL/GenBank/DDBJ whole genome shotgun (WGS) entry which is preliminary data.</text>
</comment>
<keyword evidence="1" id="KW-0677">Repeat</keyword>
<dbReference type="EMBL" id="JAEHOE010000071">
    <property type="protein sequence ID" value="KAG2489653.1"/>
    <property type="molecule type" value="Genomic_DNA"/>
</dbReference>
<dbReference type="Proteomes" id="UP000612055">
    <property type="component" value="Unassembled WGS sequence"/>
</dbReference>
<evidence type="ECO:0000256" key="1">
    <source>
        <dbReference type="ARBA" id="ARBA00022737"/>
    </source>
</evidence>
<accession>A0A835XV80</accession>
<evidence type="ECO:0000313" key="4">
    <source>
        <dbReference type="Proteomes" id="UP000612055"/>
    </source>
</evidence>
<dbReference type="InterPro" id="IPR056884">
    <property type="entry name" value="NPHP3-like_N"/>
</dbReference>
<evidence type="ECO:0000259" key="2">
    <source>
        <dbReference type="Pfam" id="PF24883"/>
    </source>
</evidence>
<dbReference type="Pfam" id="PF24883">
    <property type="entry name" value="NPHP3_N"/>
    <property type="match status" value="1"/>
</dbReference>
<name>A0A835XV80_9CHLO</name>
<gene>
    <name evidence="3" type="ORF">HYH03_011931</name>
</gene>